<dbReference type="Proteomes" id="UP000674938">
    <property type="component" value="Unassembled WGS sequence"/>
</dbReference>
<dbReference type="RefSeq" id="WP_209530908.1">
    <property type="nucleotide sequence ID" value="NZ_JAEEGA010000014.1"/>
</dbReference>
<dbReference type="EMBL" id="JAEEGA010000014">
    <property type="protein sequence ID" value="MBP1043098.1"/>
    <property type="molecule type" value="Genomic_DNA"/>
</dbReference>
<feature type="active site" evidence="3">
    <location>
        <position position="165"/>
    </location>
</feature>
<dbReference type="PROSITE" id="PS01174">
    <property type="entry name" value="LIPASE_GDXG_SER"/>
    <property type="match status" value="1"/>
</dbReference>
<evidence type="ECO:0000256" key="3">
    <source>
        <dbReference type="PROSITE-ProRule" id="PRU10038"/>
    </source>
</evidence>
<sequence length="330" mass="36344">MKEMFKDTGIVLGVCLLFAIFMMIFTPYPATALVHSLFANGGVAKEPAGYSEVLEKIEIKQDLTYESLIPQNKYDLIVPKTGDNFPVILWVHGGAYVGGQKSDVSIYANMLAAQGYAVVNMEYDLAPGTRYPGPLVQMNDLYKELQRVSQAYSLDLNQLIIAGDSAGGQIASQFINIQVNDSYSQAVNFLQEVPKETIKGAILFCSPFSLNELATTRRISAVDYFIRNVGWAYTGKADWAKSEIAKEADLLEVVSGGFPATFITDGNKGSFEEQAKSFVKLIESQGTDVTTAFYSPDEGELTHEYQFDMTLPQSQQTFAALVNFLKDLDS</sequence>
<dbReference type="PANTHER" id="PTHR48081:SF6">
    <property type="entry name" value="PEPTIDASE S9 PROLYL OLIGOPEPTIDASE CATALYTIC DOMAIN-CONTAINING PROTEIN"/>
    <property type="match status" value="1"/>
</dbReference>
<dbReference type="InterPro" id="IPR049492">
    <property type="entry name" value="BD-FAE-like_dom"/>
</dbReference>
<reference evidence="5" key="1">
    <citation type="submission" date="2020-12" db="EMBL/GenBank/DDBJ databases">
        <title>Vagococcus allomyrinae sp. nov. and Enterococcus lavae sp. nov., isolated from the larvae of Allomyrina dichotoma.</title>
        <authorList>
            <person name="Lee S.D."/>
        </authorList>
    </citation>
    <scope>NUCLEOTIDE SEQUENCE</scope>
    <source>
        <strain evidence="5">BWB3-3</strain>
    </source>
</reference>
<name>A0A940PFN8_9ENTE</name>
<keyword evidence="6" id="KW-1185">Reference proteome</keyword>
<evidence type="ECO:0000256" key="1">
    <source>
        <dbReference type="ARBA" id="ARBA00010515"/>
    </source>
</evidence>
<dbReference type="PANTHER" id="PTHR48081">
    <property type="entry name" value="AB HYDROLASE SUPERFAMILY PROTEIN C4A8.06C"/>
    <property type="match status" value="1"/>
</dbReference>
<evidence type="ECO:0000256" key="2">
    <source>
        <dbReference type="ARBA" id="ARBA00022801"/>
    </source>
</evidence>
<evidence type="ECO:0000313" key="5">
    <source>
        <dbReference type="EMBL" id="MBP1043098.1"/>
    </source>
</evidence>
<evidence type="ECO:0000313" key="6">
    <source>
        <dbReference type="Proteomes" id="UP000674938"/>
    </source>
</evidence>
<protein>
    <submittedName>
        <fullName evidence="5">Alpha/beta hydrolase</fullName>
    </submittedName>
</protein>
<dbReference type="Gene3D" id="3.40.50.1820">
    <property type="entry name" value="alpha/beta hydrolase"/>
    <property type="match status" value="1"/>
</dbReference>
<dbReference type="InterPro" id="IPR029058">
    <property type="entry name" value="AB_hydrolase_fold"/>
</dbReference>
<comment type="caution">
    <text evidence="5">The sequence shown here is derived from an EMBL/GenBank/DDBJ whole genome shotgun (WGS) entry which is preliminary data.</text>
</comment>
<gene>
    <name evidence="5" type="ORF">I6N95_18945</name>
</gene>
<dbReference type="SUPFAM" id="SSF53474">
    <property type="entry name" value="alpha/beta-Hydrolases"/>
    <property type="match status" value="1"/>
</dbReference>
<accession>A0A940PFN8</accession>
<dbReference type="InterPro" id="IPR033140">
    <property type="entry name" value="Lipase_GDXG_put_SER_AS"/>
</dbReference>
<feature type="domain" description="BD-FAE-like" evidence="4">
    <location>
        <begin position="75"/>
        <end position="269"/>
    </location>
</feature>
<keyword evidence="2 5" id="KW-0378">Hydrolase</keyword>
<dbReference type="GO" id="GO:0016787">
    <property type="term" value="F:hydrolase activity"/>
    <property type="evidence" value="ECO:0007669"/>
    <property type="project" value="UniProtKB-KW"/>
</dbReference>
<dbReference type="AlphaFoldDB" id="A0A940PFN8"/>
<evidence type="ECO:0000259" key="4">
    <source>
        <dbReference type="Pfam" id="PF20434"/>
    </source>
</evidence>
<organism evidence="5 6">
    <name type="scientific">Vagococcus allomyrinae</name>
    <dbReference type="NCBI Taxonomy" id="2794353"/>
    <lineage>
        <taxon>Bacteria</taxon>
        <taxon>Bacillati</taxon>
        <taxon>Bacillota</taxon>
        <taxon>Bacilli</taxon>
        <taxon>Lactobacillales</taxon>
        <taxon>Enterococcaceae</taxon>
        <taxon>Vagococcus</taxon>
    </lineage>
</organism>
<proteinExistence type="inferred from homology"/>
<dbReference type="Pfam" id="PF20434">
    <property type="entry name" value="BD-FAE"/>
    <property type="match status" value="1"/>
</dbReference>
<comment type="similarity">
    <text evidence="1">Belongs to the 'GDXG' lipolytic enzyme family.</text>
</comment>
<dbReference type="InterPro" id="IPR050300">
    <property type="entry name" value="GDXG_lipolytic_enzyme"/>
</dbReference>